<dbReference type="PROSITE" id="PS50801">
    <property type="entry name" value="STAS"/>
    <property type="match status" value="1"/>
</dbReference>
<dbReference type="EMBL" id="JABFAB010000013">
    <property type="protein sequence ID" value="MBA0667430.1"/>
    <property type="molecule type" value="Genomic_DNA"/>
</dbReference>
<dbReference type="Gene3D" id="3.30.750.24">
    <property type="entry name" value="STAS domain"/>
    <property type="match status" value="1"/>
</dbReference>
<evidence type="ECO:0000256" key="3">
    <source>
        <dbReference type="ARBA" id="ARBA00022692"/>
    </source>
</evidence>
<keyword evidence="4" id="KW-0769">Symport</keyword>
<evidence type="ECO:0000259" key="9">
    <source>
        <dbReference type="PROSITE" id="PS50801"/>
    </source>
</evidence>
<organism evidence="10 11">
    <name type="scientific">Gossypium klotzschianum</name>
    <dbReference type="NCBI Taxonomy" id="34286"/>
    <lineage>
        <taxon>Eukaryota</taxon>
        <taxon>Viridiplantae</taxon>
        <taxon>Streptophyta</taxon>
        <taxon>Embryophyta</taxon>
        <taxon>Tracheophyta</taxon>
        <taxon>Spermatophyta</taxon>
        <taxon>Magnoliopsida</taxon>
        <taxon>eudicotyledons</taxon>
        <taxon>Gunneridae</taxon>
        <taxon>Pentapetalae</taxon>
        <taxon>rosids</taxon>
        <taxon>malvids</taxon>
        <taxon>Malvales</taxon>
        <taxon>Malvaceae</taxon>
        <taxon>Malvoideae</taxon>
        <taxon>Gossypium</taxon>
    </lineage>
</organism>
<dbReference type="CDD" id="cd07042">
    <property type="entry name" value="STAS_SulP_like_sulfate_transporter"/>
    <property type="match status" value="1"/>
</dbReference>
<dbReference type="InterPro" id="IPR001902">
    <property type="entry name" value="SLC26A/SulP_fam"/>
</dbReference>
<feature type="transmembrane region" description="Helical" evidence="8">
    <location>
        <begin position="42"/>
        <end position="58"/>
    </location>
</feature>
<feature type="transmembrane region" description="Helical" evidence="8">
    <location>
        <begin position="236"/>
        <end position="259"/>
    </location>
</feature>
<dbReference type="SUPFAM" id="SSF52091">
    <property type="entry name" value="SpoIIaa-like"/>
    <property type="match status" value="1"/>
</dbReference>
<dbReference type="InterPro" id="IPR036513">
    <property type="entry name" value="STAS_dom_sf"/>
</dbReference>
<dbReference type="InterPro" id="IPR011547">
    <property type="entry name" value="SLC26A/SulP_dom"/>
</dbReference>
<name>A0A7J8VXR2_9ROSI</name>
<evidence type="ECO:0000256" key="5">
    <source>
        <dbReference type="ARBA" id="ARBA00022989"/>
    </source>
</evidence>
<evidence type="ECO:0000313" key="10">
    <source>
        <dbReference type="EMBL" id="MBA0667430.1"/>
    </source>
</evidence>
<evidence type="ECO:0000256" key="6">
    <source>
        <dbReference type="ARBA" id="ARBA00023032"/>
    </source>
</evidence>
<dbReference type="GO" id="GO:0015293">
    <property type="term" value="F:symporter activity"/>
    <property type="evidence" value="ECO:0007669"/>
    <property type="project" value="UniProtKB-KW"/>
</dbReference>
<evidence type="ECO:0000313" key="11">
    <source>
        <dbReference type="Proteomes" id="UP000593573"/>
    </source>
</evidence>
<dbReference type="GO" id="GO:0016020">
    <property type="term" value="C:membrane"/>
    <property type="evidence" value="ECO:0007669"/>
    <property type="project" value="UniProtKB-SubCell"/>
</dbReference>
<keyword evidence="3 8" id="KW-0812">Transmembrane</keyword>
<comment type="subcellular location">
    <subcellularLocation>
        <location evidence="1">Membrane</location>
        <topology evidence="1">Multi-pass membrane protein</topology>
    </subcellularLocation>
</comment>
<dbReference type="Proteomes" id="UP000593573">
    <property type="component" value="Unassembled WGS sequence"/>
</dbReference>
<keyword evidence="2" id="KW-0813">Transport</keyword>
<comment type="caution">
    <text evidence="10">The sequence shown here is derived from an EMBL/GenBank/DDBJ whole genome shotgun (WGS) entry which is preliminary data.</text>
</comment>
<accession>A0A7J8VXR2</accession>
<reference evidence="10 11" key="1">
    <citation type="journal article" date="2019" name="Genome Biol. Evol.">
        <title>Insights into the evolution of the New World diploid cottons (Gossypium, subgenus Houzingenia) based on genome sequencing.</title>
        <authorList>
            <person name="Grover C.E."/>
            <person name="Arick M.A. 2nd"/>
            <person name="Thrash A."/>
            <person name="Conover J.L."/>
            <person name="Sanders W.S."/>
            <person name="Peterson D.G."/>
            <person name="Frelichowski J.E."/>
            <person name="Scheffler J.A."/>
            <person name="Scheffler B.E."/>
            <person name="Wendel J.F."/>
        </authorList>
    </citation>
    <scope>NUCLEOTIDE SEQUENCE [LARGE SCALE GENOMIC DNA]</scope>
    <source>
        <strain evidence="10">57</strain>
        <tissue evidence="10">Leaf</tissue>
    </source>
</reference>
<feature type="transmembrane region" description="Helical" evidence="8">
    <location>
        <begin position="209"/>
        <end position="230"/>
    </location>
</feature>
<keyword evidence="7 8" id="KW-0472">Membrane</keyword>
<evidence type="ECO:0000256" key="1">
    <source>
        <dbReference type="ARBA" id="ARBA00004141"/>
    </source>
</evidence>
<feature type="domain" description="STAS" evidence="9">
    <location>
        <begin position="322"/>
        <end position="445"/>
    </location>
</feature>
<evidence type="ECO:0000256" key="2">
    <source>
        <dbReference type="ARBA" id="ARBA00022448"/>
    </source>
</evidence>
<sequence>MTLYETEQGKKKKKLFWVPAIAPLISVVLSTFFVYITRADKHGVQIVCIILSSVRFIYEPWLVAKVMKIHFHNVYLQVKHIRRGINPSSLNEIFFSGEYLAKGFRIGVLAGMIALTEAVAIGRTFASMKDYQLDGNKEMVALGTMNVVGSMTSCYVATGTETESHIRHDSSPLSDLYNQIKFSNINHLHARAGSFSRSAVNYMAGCNTAVSNIVMSSVVLLTLELITPLFKYTPNAILASIIISAVISLVDIEAMTLIWKVDKFDFVACMGAFFGVVFSSVEIGLLIAVSISFAKILLQVTRPRTAVLGKIPRTTVYRNILQYPAATKVPGILIVRVDSAIYFSNSNYVKERILRWLADEEEQLKESSRPGVQYLIVEMSPVTDIDTSGIHAMEELFRSLEKRDVKLVLANPGPVVVDKLHASKFHEMIGEDRIFLTVEDAIVTCAPKMDLEP</sequence>
<evidence type="ECO:0000256" key="4">
    <source>
        <dbReference type="ARBA" id="ARBA00022847"/>
    </source>
</evidence>
<feature type="transmembrane region" description="Helical" evidence="8">
    <location>
        <begin position="15"/>
        <end position="36"/>
    </location>
</feature>
<dbReference type="InterPro" id="IPR002645">
    <property type="entry name" value="STAS_dom"/>
</dbReference>
<dbReference type="FunFam" id="3.30.750.24:FF:000002">
    <property type="entry name" value="Sulfate transporter 31"/>
    <property type="match status" value="1"/>
</dbReference>
<keyword evidence="11" id="KW-1185">Reference proteome</keyword>
<evidence type="ECO:0000256" key="8">
    <source>
        <dbReference type="SAM" id="Phobius"/>
    </source>
</evidence>
<evidence type="ECO:0000256" key="7">
    <source>
        <dbReference type="ARBA" id="ARBA00023136"/>
    </source>
</evidence>
<proteinExistence type="predicted"/>
<dbReference type="Pfam" id="PF01740">
    <property type="entry name" value="STAS"/>
    <property type="match status" value="1"/>
</dbReference>
<feature type="transmembrane region" description="Helical" evidence="8">
    <location>
        <begin position="266"/>
        <end position="294"/>
    </location>
</feature>
<dbReference type="OrthoDB" id="957239at2759"/>
<keyword evidence="5 8" id="KW-1133">Transmembrane helix</keyword>
<keyword evidence="6" id="KW-0764">Sulfate transport</keyword>
<dbReference type="PANTHER" id="PTHR11814">
    <property type="entry name" value="SULFATE TRANSPORTER"/>
    <property type="match status" value="1"/>
</dbReference>
<gene>
    <name evidence="10" type="ORF">Goklo_000516</name>
</gene>
<dbReference type="Pfam" id="PF00916">
    <property type="entry name" value="Sulfate_transp"/>
    <property type="match status" value="2"/>
</dbReference>
<dbReference type="AlphaFoldDB" id="A0A7J8VXR2"/>
<protein>
    <recommendedName>
        <fullName evidence="9">STAS domain-containing protein</fullName>
    </recommendedName>
</protein>